<feature type="chain" id="PRO_5005603400" description="DUF3993 domain-containing protein" evidence="1">
    <location>
        <begin position="24"/>
        <end position="176"/>
    </location>
</feature>
<reference evidence="3" key="1">
    <citation type="submission" date="2015-08" db="EMBL/GenBank/DDBJ databases">
        <title>Fjat-14210 dsm16467.</title>
        <authorList>
            <person name="Liu B."/>
            <person name="Wang J."/>
            <person name="Zhu Y."/>
            <person name="Liu G."/>
            <person name="Chen Q."/>
            <person name="Chen Z."/>
            <person name="Lan J."/>
            <person name="Che J."/>
            <person name="Ge C."/>
            <person name="Shi H."/>
            <person name="Pan Z."/>
            <person name="Liu X."/>
        </authorList>
    </citation>
    <scope>NUCLEOTIDE SEQUENCE [LARGE SCALE GENOMIC DNA]</scope>
    <source>
        <strain evidence="3">DSM 16467</strain>
    </source>
</reference>
<evidence type="ECO:0000313" key="3">
    <source>
        <dbReference type="Proteomes" id="UP000037558"/>
    </source>
</evidence>
<organism evidence="2 3">
    <name type="scientific">Priestia koreensis</name>
    <dbReference type="NCBI Taxonomy" id="284581"/>
    <lineage>
        <taxon>Bacteria</taxon>
        <taxon>Bacillati</taxon>
        <taxon>Bacillota</taxon>
        <taxon>Bacilli</taxon>
        <taxon>Bacillales</taxon>
        <taxon>Bacillaceae</taxon>
        <taxon>Priestia</taxon>
    </lineage>
</organism>
<evidence type="ECO:0008006" key="4">
    <source>
        <dbReference type="Google" id="ProtNLM"/>
    </source>
</evidence>
<keyword evidence="3" id="KW-1185">Reference proteome</keyword>
<dbReference type="OrthoDB" id="2680601at2"/>
<evidence type="ECO:0000313" key="2">
    <source>
        <dbReference type="EMBL" id="KOO50564.1"/>
    </source>
</evidence>
<gene>
    <name evidence="2" type="ORF">AMD01_02105</name>
</gene>
<dbReference type="PATRIC" id="fig|284581.3.peg.686"/>
<dbReference type="STRING" id="284581.AMD01_02105"/>
<dbReference type="AlphaFoldDB" id="A0A0M0LHN8"/>
<evidence type="ECO:0000256" key="1">
    <source>
        <dbReference type="SAM" id="SignalP"/>
    </source>
</evidence>
<dbReference type="Proteomes" id="UP000037558">
    <property type="component" value="Unassembled WGS sequence"/>
</dbReference>
<comment type="caution">
    <text evidence="2">The sequence shown here is derived from an EMBL/GenBank/DDBJ whole genome shotgun (WGS) entry which is preliminary data.</text>
</comment>
<dbReference type="InterPro" id="IPR025056">
    <property type="entry name" value="DUF3993"/>
</dbReference>
<dbReference type="Pfam" id="PF13158">
    <property type="entry name" value="DUF3993"/>
    <property type="match status" value="1"/>
</dbReference>
<dbReference type="EMBL" id="LILC01000002">
    <property type="protein sequence ID" value="KOO50564.1"/>
    <property type="molecule type" value="Genomic_DNA"/>
</dbReference>
<feature type="signal peptide" evidence="1">
    <location>
        <begin position="1"/>
        <end position="23"/>
    </location>
</feature>
<protein>
    <recommendedName>
        <fullName evidence="4">DUF3993 domain-containing protein</fullName>
    </recommendedName>
</protein>
<sequence length="176" mass="20716">MKKHAMIVLALLMTFWTGNYASAKVNTVHPSRIEVFTFMHDAFQAQLKLSEAYHTKAETERVLTPYFSKSYTDQFLKENVVKEAQGYISYGGDLSPYYIPYFSYNGDTKMIYDDQKHKLYVYEYFPDETDGPVKYGDHYEMITLKLYGPQWKIVQYTFSKEKPVRSVKTFHEIKAD</sequence>
<dbReference type="RefSeq" id="WP_053399725.1">
    <property type="nucleotide sequence ID" value="NZ_LILC01000002.1"/>
</dbReference>
<name>A0A0M0LHN8_9BACI</name>
<accession>A0A0M0LHN8</accession>
<keyword evidence="1" id="KW-0732">Signal</keyword>
<proteinExistence type="predicted"/>